<feature type="compositionally biased region" description="Polar residues" evidence="1">
    <location>
        <begin position="45"/>
        <end position="59"/>
    </location>
</feature>
<dbReference type="EMBL" id="JAIQCV010000006">
    <property type="protein sequence ID" value="KAH1091843.1"/>
    <property type="molecule type" value="Genomic_DNA"/>
</dbReference>
<evidence type="ECO:0000313" key="2">
    <source>
        <dbReference type="EMBL" id="KAH1091843.1"/>
    </source>
</evidence>
<organism evidence="2 3">
    <name type="scientific">Gossypium stocksii</name>
    <dbReference type="NCBI Taxonomy" id="47602"/>
    <lineage>
        <taxon>Eukaryota</taxon>
        <taxon>Viridiplantae</taxon>
        <taxon>Streptophyta</taxon>
        <taxon>Embryophyta</taxon>
        <taxon>Tracheophyta</taxon>
        <taxon>Spermatophyta</taxon>
        <taxon>Magnoliopsida</taxon>
        <taxon>eudicotyledons</taxon>
        <taxon>Gunneridae</taxon>
        <taxon>Pentapetalae</taxon>
        <taxon>rosids</taxon>
        <taxon>malvids</taxon>
        <taxon>Malvales</taxon>
        <taxon>Malvaceae</taxon>
        <taxon>Malvoideae</taxon>
        <taxon>Gossypium</taxon>
    </lineage>
</organism>
<dbReference type="Proteomes" id="UP000828251">
    <property type="component" value="Unassembled WGS sequence"/>
</dbReference>
<evidence type="ECO:0000256" key="1">
    <source>
        <dbReference type="SAM" id="MobiDB-lite"/>
    </source>
</evidence>
<comment type="caution">
    <text evidence="2">The sequence shown here is derived from an EMBL/GenBank/DDBJ whole genome shotgun (WGS) entry which is preliminary data.</text>
</comment>
<protein>
    <submittedName>
        <fullName evidence="2">Uncharacterized protein</fullName>
    </submittedName>
</protein>
<dbReference type="AlphaFoldDB" id="A0A9D3VRZ0"/>
<dbReference type="OrthoDB" id="1001471at2759"/>
<gene>
    <name evidence="2" type="ORF">J1N35_019100</name>
</gene>
<feature type="compositionally biased region" description="Low complexity" evidence="1">
    <location>
        <begin position="60"/>
        <end position="71"/>
    </location>
</feature>
<evidence type="ECO:0000313" key="3">
    <source>
        <dbReference type="Proteomes" id="UP000828251"/>
    </source>
</evidence>
<keyword evidence="3" id="KW-1185">Reference proteome</keyword>
<proteinExistence type="predicted"/>
<accession>A0A9D3VRZ0</accession>
<sequence>MAPTQSTIYRPLSQEGLHKAPSGSSSYFQFISPYGIQTPPPLVMQTPSQSLFYQGGSSSQHPQPEQLQPQPEVKPRRNLAHNLRPPLCGTNFDHHMH</sequence>
<feature type="region of interest" description="Disordered" evidence="1">
    <location>
        <begin position="38"/>
        <end position="75"/>
    </location>
</feature>
<name>A0A9D3VRZ0_9ROSI</name>
<feature type="region of interest" description="Disordered" evidence="1">
    <location>
        <begin position="1"/>
        <end position="22"/>
    </location>
</feature>
<reference evidence="2 3" key="1">
    <citation type="journal article" date="2021" name="Plant Biotechnol. J.">
        <title>Multi-omics assisted identification of the key and species-specific regulatory components of drought-tolerant mechanisms in Gossypium stocksii.</title>
        <authorList>
            <person name="Yu D."/>
            <person name="Ke L."/>
            <person name="Zhang D."/>
            <person name="Wu Y."/>
            <person name="Sun Y."/>
            <person name="Mei J."/>
            <person name="Sun J."/>
            <person name="Sun Y."/>
        </authorList>
    </citation>
    <scope>NUCLEOTIDE SEQUENCE [LARGE SCALE GENOMIC DNA]</scope>
    <source>
        <strain evidence="3">cv. E1</strain>
        <tissue evidence="2">Leaf</tissue>
    </source>
</reference>